<dbReference type="InterPro" id="IPR003352">
    <property type="entry name" value="PTS_EIIC"/>
</dbReference>
<evidence type="ECO:0000256" key="4">
    <source>
        <dbReference type="ARBA" id="ARBA00022597"/>
    </source>
</evidence>
<keyword evidence="7 8" id="KW-0472">Membrane</keyword>
<evidence type="ECO:0000256" key="1">
    <source>
        <dbReference type="ARBA" id="ARBA00004651"/>
    </source>
</evidence>
<feature type="transmembrane region" description="Helical" evidence="8">
    <location>
        <begin position="268"/>
        <end position="288"/>
    </location>
</feature>
<proteinExistence type="predicted"/>
<dbReference type="AlphaFoldDB" id="A0A429ZYB0"/>
<dbReference type="GO" id="GO:0005886">
    <property type="term" value="C:plasma membrane"/>
    <property type="evidence" value="ECO:0007669"/>
    <property type="project" value="UniProtKB-SubCell"/>
</dbReference>
<dbReference type="GO" id="GO:0009401">
    <property type="term" value="P:phosphoenolpyruvate-dependent sugar phosphotransferase system"/>
    <property type="evidence" value="ECO:0007669"/>
    <property type="project" value="InterPro"/>
</dbReference>
<evidence type="ECO:0000256" key="3">
    <source>
        <dbReference type="ARBA" id="ARBA00022475"/>
    </source>
</evidence>
<evidence type="ECO:0000256" key="5">
    <source>
        <dbReference type="ARBA" id="ARBA00022692"/>
    </source>
</evidence>
<organism evidence="10 11">
    <name type="scientific">Vagococcus vulneris</name>
    <dbReference type="NCBI Taxonomy" id="1977869"/>
    <lineage>
        <taxon>Bacteria</taxon>
        <taxon>Bacillati</taxon>
        <taxon>Bacillota</taxon>
        <taxon>Bacilli</taxon>
        <taxon>Lactobacillales</taxon>
        <taxon>Enterococcaceae</taxon>
        <taxon>Vagococcus</taxon>
    </lineage>
</organism>
<evidence type="ECO:0000256" key="2">
    <source>
        <dbReference type="ARBA" id="ARBA00022448"/>
    </source>
</evidence>
<evidence type="ECO:0000313" key="10">
    <source>
        <dbReference type="EMBL" id="RST98923.1"/>
    </source>
</evidence>
<evidence type="ECO:0000256" key="8">
    <source>
        <dbReference type="SAM" id="Phobius"/>
    </source>
</evidence>
<dbReference type="GO" id="GO:0008982">
    <property type="term" value="F:protein-N(PI)-phosphohistidine-sugar phosphotransferase activity"/>
    <property type="evidence" value="ECO:0007669"/>
    <property type="project" value="InterPro"/>
</dbReference>
<evidence type="ECO:0000313" key="11">
    <source>
        <dbReference type="Proteomes" id="UP000287857"/>
    </source>
</evidence>
<dbReference type="Proteomes" id="UP000287857">
    <property type="component" value="Unassembled WGS sequence"/>
</dbReference>
<keyword evidence="6 8" id="KW-1133">Transmembrane helix</keyword>
<keyword evidence="2" id="KW-0813">Transport</keyword>
<feature type="domain" description="Phosphotransferase system EIIC" evidence="9">
    <location>
        <begin position="14"/>
        <end position="351"/>
    </location>
</feature>
<feature type="transmembrane region" description="Helical" evidence="8">
    <location>
        <begin position="144"/>
        <end position="166"/>
    </location>
</feature>
<evidence type="ECO:0000259" key="9">
    <source>
        <dbReference type="Pfam" id="PF13303"/>
    </source>
</evidence>
<feature type="transmembrane region" description="Helical" evidence="8">
    <location>
        <begin position="45"/>
        <end position="69"/>
    </location>
</feature>
<dbReference type="RefSeq" id="WP_125983846.1">
    <property type="nucleotide sequence ID" value="NZ_NGJS01000007.1"/>
</dbReference>
<feature type="transmembrane region" description="Helical" evidence="8">
    <location>
        <begin position="186"/>
        <end position="213"/>
    </location>
</feature>
<feature type="transmembrane region" description="Helical" evidence="8">
    <location>
        <begin position="318"/>
        <end position="340"/>
    </location>
</feature>
<dbReference type="EMBL" id="NGJS01000007">
    <property type="protein sequence ID" value="RST98923.1"/>
    <property type="molecule type" value="Genomic_DNA"/>
</dbReference>
<accession>A0A429ZYB0</accession>
<keyword evidence="5 8" id="KW-0812">Transmembrane</keyword>
<comment type="subcellular location">
    <subcellularLocation>
        <location evidence="1">Cell membrane</location>
        <topology evidence="1">Multi-pass membrane protein</topology>
    </subcellularLocation>
</comment>
<keyword evidence="4" id="KW-0762">Sugar transport</keyword>
<dbReference type="OrthoDB" id="396983at2"/>
<feature type="transmembrane region" description="Helical" evidence="8">
    <location>
        <begin position="220"/>
        <end position="239"/>
    </location>
</feature>
<evidence type="ECO:0000256" key="7">
    <source>
        <dbReference type="ARBA" id="ARBA00023136"/>
    </source>
</evidence>
<keyword evidence="3" id="KW-1003">Cell membrane</keyword>
<reference evidence="10 11" key="1">
    <citation type="submission" date="2017-05" db="EMBL/GenBank/DDBJ databases">
        <title>Vagococcus spp. assemblies.</title>
        <authorList>
            <person name="Gulvik C.A."/>
        </authorList>
    </citation>
    <scope>NUCLEOTIDE SEQUENCE [LARGE SCALE GENOMIC DNA]</scope>
    <source>
        <strain evidence="10 11">SS1995</strain>
    </source>
</reference>
<keyword evidence="11" id="KW-1185">Reference proteome</keyword>
<dbReference type="Pfam" id="PF13303">
    <property type="entry name" value="PTS_EIIC_2"/>
    <property type="match status" value="1"/>
</dbReference>
<sequence length="358" mass="37301">MTYERVSGKDFLNRVLAGTATGIIVGILPNAVLSSILKIFGNNSLALLIGQSVTIFQIATPLIIGALIAHQFKFAPLDMAIVSGAAYVGSGVTKFNPAIINPITEKPGMFISAGTGDLINTMITASLAIGLTYLFGSRLGSLKIVLAPIIIGGGSGLVGLLILPFVSKITTTIGDLINSFTTLQPFLMSALIAMFFSVLIISPISTVAIGLAIQLNGVSAGAAAMGVAATTIVLVVHSWKTNKSGVTLAIALGAMKMMMPNLFKYPIILLPSLVTALVSSVSVALFQISGTPNSAGFGLVGLVGPLTSLDMGPMSINIFMALVSWIIIPTAIAIVSRFIFEKVFKLYDEKIVFAHQEA</sequence>
<evidence type="ECO:0000256" key="6">
    <source>
        <dbReference type="ARBA" id="ARBA00022989"/>
    </source>
</evidence>
<name>A0A429ZYB0_9ENTE</name>
<gene>
    <name evidence="10" type="ORF">CBF37_06010</name>
</gene>
<feature type="transmembrane region" description="Helical" evidence="8">
    <location>
        <begin position="12"/>
        <end position="33"/>
    </location>
</feature>
<feature type="transmembrane region" description="Helical" evidence="8">
    <location>
        <begin position="118"/>
        <end position="137"/>
    </location>
</feature>
<protein>
    <recommendedName>
        <fullName evidence="9">Phosphotransferase system EIIC domain-containing protein</fullName>
    </recommendedName>
</protein>
<comment type="caution">
    <text evidence="10">The sequence shown here is derived from an EMBL/GenBank/DDBJ whole genome shotgun (WGS) entry which is preliminary data.</text>
</comment>